<reference evidence="3 4" key="1">
    <citation type="submission" date="2018-03" db="EMBL/GenBank/DDBJ databases">
        <title>Whole genome sequencing of Histamine producing bacteria.</title>
        <authorList>
            <person name="Butler K."/>
        </authorList>
    </citation>
    <scope>NUCLEOTIDE SEQUENCE [LARGE SCALE GENOMIC DNA]</scope>
    <source>
        <strain evidence="3 4">ATCC 51761</strain>
    </source>
</reference>
<comment type="caution">
    <text evidence="3">The sequence shown here is derived from an EMBL/GenBank/DDBJ whole genome shotgun (WGS) entry which is preliminary data.</text>
</comment>
<protein>
    <submittedName>
        <fullName evidence="3">Integrating conjugative element protein</fullName>
    </submittedName>
</protein>
<keyword evidence="2" id="KW-0732">Signal</keyword>
<dbReference type="EMBL" id="PYOP01000049">
    <property type="protein sequence ID" value="PSW92289.1"/>
    <property type="molecule type" value="Genomic_DNA"/>
</dbReference>
<sequence>MKTKITTIALALNLLFVSTSSLAANDLIYYAIGEGAVLSAPAREDHLVSKTLGLNWDMNLQCGLLDPSVTVKNQLNGITRGFQDMMGNVLQNATSAVMSLPGYFLQKEDPGLYDLLTNGVLQGKFDFDNGKTSCEAMTKTMGDKLASNEWTELSQGHAWTKAVKTGDAVQAKIDAEKSQGNDGIVWANGKSAGGRSQPAIHVTGDTAKAGFSMLTDGQSKAKKEGLYRYWDSKETMAEWLTGIIGETTNQTGTDKTQEGAKAGIGLSAEVNTLSNTLHQELDAAIHRGQGSVTFPPAFIQALKADPARDVLQTRVASEVALSQTIDKALLARRTLLAGKNEVYISQNKLAQGDIAQALSQLEQDIQFLQFEASVRKQFSSNIIDEVINRNQHRGQQLTPATTPQPSTFEKGQFGGKP</sequence>
<feature type="compositionally biased region" description="Polar residues" evidence="1">
    <location>
        <begin position="393"/>
        <end position="409"/>
    </location>
</feature>
<dbReference type="RefSeq" id="WP_045038760.1">
    <property type="nucleotide sequence ID" value="NZ_JZSR01000058.1"/>
</dbReference>
<organism evidence="3 4">
    <name type="scientific">Photobacterium iliopiscarium</name>
    <dbReference type="NCBI Taxonomy" id="56192"/>
    <lineage>
        <taxon>Bacteria</taxon>
        <taxon>Pseudomonadati</taxon>
        <taxon>Pseudomonadota</taxon>
        <taxon>Gammaproteobacteria</taxon>
        <taxon>Vibrionales</taxon>
        <taxon>Vibrionaceae</taxon>
        <taxon>Photobacterium</taxon>
    </lineage>
</organism>
<dbReference type="NCBIfam" id="TIGR03755">
    <property type="entry name" value="conj_TIGR03755"/>
    <property type="match status" value="1"/>
</dbReference>
<proteinExistence type="predicted"/>
<evidence type="ECO:0000313" key="3">
    <source>
        <dbReference type="EMBL" id="PSW92289.1"/>
    </source>
</evidence>
<dbReference type="InterPro" id="IPR021204">
    <property type="entry name" value="Integr_conj_element_PFL4711"/>
</dbReference>
<keyword evidence="4" id="KW-1185">Reference proteome</keyword>
<gene>
    <name evidence="3" type="ORF">C9J52_19055</name>
</gene>
<feature type="signal peptide" evidence="2">
    <location>
        <begin position="1"/>
        <end position="23"/>
    </location>
</feature>
<evidence type="ECO:0000313" key="4">
    <source>
        <dbReference type="Proteomes" id="UP000241190"/>
    </source>
</evidence>
<feature type="region of interest" description="Disordered" evidence="1">
    <location>
        <begin position="391"/>
        <end position="417"/>
    </location>
</feature>
<name>A0ABX5GMP2_9GAMM</name>
<feature type="chain" id="PRO_5046876917" evidence="2">
    <location>
        <begin position="24"/>
        <end position="417"/>
    </location>
</feature>
<accession>A0ABX5GMP2</accession>
<evidence type="ECO:0000256" key="1">
    <source>
        <dbReference type="SAM" id="MobiDB-lite"/>
    </source>
</evidence>
<evidence type="ECO:0000256" key="2">
    <source>
        <dbReference type="SAM" id="SignalP"/>
    </source>
</evidence>
<dbReference type="Proteomes" id="UP000241190">
    <property type="component" value="Unassembled WGS sequence"/>
</dbReference>